<dbReference type="Gene3D" id="3.10.580.10">
    <property type="entry name" value="CBS-domain"/>
    <property type="match status" value="1"/>
</dbReference>
<evidence type="ECO:0000313" key="13">
    <source>
        <dbReference type="Proteomes" id="UP001058120"/>
    </source>
</evidence>
<dbReference type="PANTHER" id="PTHR43773:SF1">
    <property type="entry name" value="MAGNESIUM TRANSPORTER MGTE"/>
    <property type="match status" value="1"/>
</dbReference>
<feature type="region of interest" description="Disordered" evidence="10">
    <location>
        <begin position="1"/>
        <end position="46"/>
    </location>
</feature>
<dbReference type="InterPro" id="IPR006668">
    <property type="entry name" value="Mg_transptr_MgtE_intracell_dom"/>
</dbReference>
<evidence type="ECO:0000256" key="4">
    <source>
        <dbReference type="ARBA" id="ARBA00022692"/>
    </source>
</evidence>
<comment type="subcellular location">
    <subcellularLocation>
        <location evidence="9">Cell membrane</location>
        <topology evidence="9">Multi-pass membrane protein</topology>
    </subcellularLocation>
    <subcellularLocation>
        <location evidence="1">Membrane</location>
        <topology evidence="1">Multi-pass membrane protein</topology>
    </subcellularLocation>
</comment>
<dbReference type="EMBL" id="CP065938">
    <property type="protein sequence ID" value="UWX06526.1"/>
    <property type="molecule type" value="Genomic_DNA"/>
</dbReference>
<comment type="function">
    <text evidence="9">Acts as a magnesium transporter.</text>
</comment>
<feature type="transmembrane region" description="Helical" evidence="9">
    <location>
        <begin position="404"/>
        <end position="423"/>
    </location>
</feature>
<dbReference type="InterPro" id="IPR046342">
    <property type="entry name" value="CBS_dom_sf"/>
</dbReference>
<evidence type="ECO:0000256" key="5">
    <source>
        <dbReference type="ARBA" id="ARBA00022842"/>
    </source>
</evidence>
<keyword evidence="3 9" id="KW-0813">Transport</keyword>
<dbReference type="Pfam" id="PF03448">
    <property type="entry name" value="MgtE_N"/>
    <property type="match status" value="1"/>
</dbReference>
<reference evidence="12" key="1">
    <citation type="submission" date="2020-12" db="EMBL/GenBank/DDBJ databases">
        <title>Taurinivorans muris gen. nov., sp. nov., fundamental and realized metabolic niche of a ubiquitous sulfidogenic bacterium in the murine intestine.</title>
        <authorList>
            <person name="Ye H."/>
            <person name="Hanson B.T."/>
            <person name="Loy A."/>
        </authorList>
    </citation>
    <scope>NUCLEOTIDE SEQUENCE</scope>
    <source>
        <strain evidence="12">LT0009</strain>
    </source>
</reference>
<dbReference type="CDD" id="cd04606">
    <property type="entry name" value="CBS_pair_Mg_transporter"/>
    <property type="match status" value="1"/>
</dbReference>
<dbReference type="SMART" id="SM00924">
    <property type="entry name" value="MgtE_N"/>
    <property type="match status" value="1"/>
</dbReference>
<dbReference type="NCBIfam" id="TIGR00400">
    <property type="entry name" value="mgtE"/>
    <property type="match status" value="1"/>
</dbReference>
<feature type="domain" description="CBS" evidence="11">
    <location>
        <begin position="180"/>
        <end position="243"/>
    </location>
</feature>
<feature type="compositionally biased region" description="Polar residues" evidence="10">
    <location>
        <begin position="1"/>
        <end position="15"/>
    </location>
</feature>
<dbReference type="SUPFAM" id="SSF158791">
    <property type="entry name" value="MgtE N-terminal domain-like"/>
    <property type="match status" value="1"/>
</dbReference>
<evidence type="ECO:0000256" key="7">
    <source>
        <dbReference type="ARBA" id="ARBA00023136"/>
    </source>
</evidence>
<evidence type="ECO:0000259" key="11">
    <source>
        <dbReference type="PROSITE" id="PS51371"/>
    </source>
</evidence>
<evidence type="ECO:0000256" key="1">
    <source>
        <dbReference type="ARBA" id="ARBA00004141"/>
    </source>
</evidence>
<keyword evidence="4 9" id="KW-0812">Transmembrane</keyword>
<feature type="domain" description="CBS" evidence="11">
    <location>
        <begin position="246"/>
        <end position="302"/>
    </location>
</feature>
<evidence type="ECO:0000256" key="3">
    <source>
        <dbReference type="ARBA" id="ARBA00022448"/>
    </source>
</evidence>
<keyword evidence="7 9" id="KW-0472">Membrane</keyword>
<dbReference type="SMART" id="SM00116">
    <property type="entry name" value="CBS"/>
    <property type="match status" value="2"/>
</dbReference>
<dbReference type="RefSeq" id="WP_334316138.1">
    <property type="nucleotide sequence ID" value="NZ_CP065938.1"/>
</dbReference>
<keyword evidence="13" id="KW-1185">Reference proteome</keyword>
<comment type="subunit">
    <text evidence="9">Homodimer.</text>
</comment>
<keyword evidence="6 9" id="KW-1133">Transmembrane helix</keyword>
<feature type="compositionally biased region" description="Basic and acidic residues" evidence="10">
    <location>
        <begin position="16"/>
        <end position="36"/>
    </location>
</feature>
<comment type="caution">
    <text evidence="9">Lacks conserved residue(s) required for the propagation of feature annotation.</text>
</comment>
<accession>A0ABY5Y3U5</accession>
<dbReference type="Gene3D" id="1.10.357.20">
    <property type="entry name" value="SLC41 divalent cation transporters, integral membrane domain"/>
    <property type="match status" value="1"/>
</dbReference>
<dbReference type="Pfam" id="PF00571">
    <property type="entry name" value="CBS"/>
    <property type="match status" value="2"/>
</dbReference>
<keyword evidence="9" id="KW-1003">Cell membrane</keyword>
<proteinExistence type="inferred from homology"/>
<protein>
    <recommendedName>
        <fullName evidence="9">Magnesium transporter MgtE</fullName>
    </recommendedName>
</protein>
<evidence type="ECO:0000256" key="2">
    <source>
        <dbReference type="ARBA" id="ARBA00009749"/>
    </source>
</evidence>
<name>A0ABY5Y3U5_9BACT</name>
<dbReference type="InterPro" id="IPR038076">
    <property type="entry name" value="MgtE_N_sf"/>
</dbReference>
<feature type="transmembrane region" description="Helical" evidence="9">
    <location>
        <begin position="343"/>
        <end position="365"/>
    </location>
</feature>
<dbReference type="Proteomes" id="UP001058120">
    <property type="component" value="Chromosome"/>
</dbReference>
<evidence type="ECO:0000313" key="12">
    <source>
        <dbReference type="EMBL" id="UWX06526.1"/>
    </source>
</evidence>
<feature type="transmembrane region" description="Helical" evidence="9">
    <location>
        <begin position="429"/>
        <end position="455"/>
    </location>
</feature>
<evidence type="ECO:0000256" key="6">
    <source>
        <dbReference type="ARBA" id="ARBA00022989"/>
    </source>
</evidence>
<keyword evidence="8" id="KW-0129">CBS domain</keyword>
<organism evidence="12 13">
    <name type="scientific">Taurinivorans muris</name>
    <dbReference type="NCBI Taxonomy" id="2787751"/>
    <lineage>
        <taxon>Bacteria</taxon>
        <taxon>Pseudomonadati</taxon>
        <taxon>Thermodesulfobacteriota</taxon>
        <taxon>Desulfovibrionia</taxon>
        <taxon>Desulfovibrionales</taxon>
        <taxon>Desulfovibrionaceae</taxon>
        <taxon>Taurinivorans</taxon>
    </lineage>
</organism>
<gene>
    <name evidence="12" type="primary">mgtE</name>
    <name evidence="12" type="ORF">JBF11_04235</name>
</gene>
<keyword evidence="5 9" id="KW-0460">Magnesium</keyword>
<keyword evidence="9" id="KW-0479">Metal-binding</keyword>
<dbReference type="Gene3D" id="1.25.60.10">
    <property type="entry name" value="MgtE N-terminal domain-like"/>
    <property type="match status" value="1"/>
</dbReference>
<sequence length="491" mass="54529">MPQNNENRVLNAHSSEQAENRILNQDKETEKEKQEETQTISEQEQDNVSYLDEDGKIVDFDPCNPEYLDNDLVHPADRAELMESLPLEKQLCMITHMDTEDAAEALAELDESHAKDVIENLDAEDAARILSAMDPDDAVDVLDEVDEDHRDVLLNNLTPEDAMELRALLTFDPDTAAGVMNTEIITVPSDINVDQAIQHIRIELEDKDMPYYVYVVDHLDKLIGIISLRELMLSKQHTPMRDLLSDKKDVITVQFDTDKSEVAKILSHYNFLALPVVDREGHLMGAVTHDDVIDIIQDDASSDLLGMMGAGQDEDINTPWYESVKIRLPWLFINMLNSSISAYIVYLFEGTIAQMAFLAVLMPMVANQAGNTGQQALAVMIRQLATEKFDNKKSWNAVFREGKIGFATGFIVSFIAICVVSLISNNVFLGAVMGCSLLLDMFLGAIAGGSIPLILRALGRDPAQASSIFLTALTDGAGFFIFLSFATLLLL</sequence>
<dbReference type="PANTHER" id="PTHR43773">
    <property type="entry name" value="MAGNESIUM TRANSPORTER MGTE"/>
    <property type="match status" value="1"/>
</dbReference>
<dbReference type="InterPro" id="IPR000644">
    <property type="entry name" value="CBS_dom"/>
</dbReference>
<feature type="transmembrane region" description="Helical" evidence="9">
    <location>
        <begin position="467"/>
        <end position="490"/>
    </location>
</feature>
<dbReference type="InterPro" id="IPR006667">
    <property type="entry name" value="SLC41_membr_dom"/>
</dbReference>
<evidence type="ECO:0000256" key="10">
    <source>
        <dbReference type="SAM" id="MobiDB-lite"/>
    </source>
</evidence>
<dbReference type="InterPro" id="IPR006669">
    <property type="entry name" value="MgtE_transporter"/>
</dbReference>
<dbReference type="SUPFAM" id="SSF161093">
    <property type="entry name" value="MgtE membrane domain-like"/>
    <property type="match status" value="1"/>
</dbReference>
<comment type="similarity">
    <text evidence="2 9">Belongs to the SLC41A transporter family.</text>
</comment>
<dbReference type="PROSITE" id="PS51371">
    <property type="entry name" value="CBS"/>
    <property type="match status" value="2"/>
</dbReference>
<dbReference type="InterPro" id="IPR036739">
    <property type="entry name" value="SLC41_membr_dom_sf"/>
</dbReference>
<evidence type="ECO:0000256" key="8">
    <source>
        <dbReference type="PROSITE-ProRule" id="PRU00703"/>
    </source>
</evidence>
<dbReference type="SUPFAM" id="SSF54631">
    <property type="entry name" value="CBS-domain pair"/>
    <property type="match status" value="1"/>
</dbReference>
<dbReference type="Pfam" id="PF01769">
    <property type="entry name" value="MgtE"/>
    <property type="match status" value="1"/>
</dbReference>
<evidence type="ECO:0000256" key="9">
    <source>
        <dbReference type="RuleBase" id="RU362011"/>
    </source>
</evidence>